<name>A0ABR9AI20_9BACT</name>
<dbReference type="Gene3D" id="2.60.120.260">
    <property type="entry name" value="Galactose-binding domain-like"/>
    <property type="match status" value="1"/>
</dbReference>
<evidence type="ECO:0000313" key="2">
    <source>
        <dbReference type="Proteomes" id="UP000647133"/>
    </source>
</evidence>
<sequence length="133" mass="14834">MYENSVGHNSTLILGITPDDNGLVPVKDANRMKEFGDEVKRIYASPIAETSGTGKKLMLKLETGEVINHVVLQEDIRFGERIRAFVLEGKVNGKWKEIYTGSSIGHKHIIVLEDMEVDGLRLMIKESKGEPVI</sequence>
<accession>A0ABR9AI20</accession>
<dbReference type="InterPro" id="IPR000933">
    <property type="entry name" value="Glyco_hydro_29"/>
</dbReference>
<dbReference type="PANTHER" id="PTHR10030:SF37">
    <property type="entry name" value="ALPHA-L-FUCOSIDASE-RELATED"/>
    <property type="match status" value="1"/>
</dbReference>
<comment type="caution">
    <text evidence="1">The sequence shown here is derived from an EMBL/GenBank/DDBJ whole genome shotgun (WGS) entry which is preliminary data.</text>
</comment>
<protein>
    <submittedName>
        <fullName evidence="1">Uncharacterized protein</fullName>
    </submittedName>
</protein>
<reference evidence="1 2" key="1">
    <citation type="submission" date="2020-09" db="EMBL/GenBank/DDBJ databases">
        <title>Echinicola sp. CAU 1574 isolated from sand of Sido Beach.</title>
        <authorList>
            <person name="Kim W."/>
        </authorList>
    </citation>
    <scope>NUCLEOTIDE SEQUENCE [LARGE SCALE GENOMIC DNA]</scope>
    <source>
        <strain evidence="1 2">CAU 1574</strain>
    </source>
</reference>
<dbReference type="Gene3D" id="3.20.20.80">
    <property type="entry name" value="Glycosidases"/>
    <property type="match status" value="1"/>
</dbReference>
<keyword evidence="2" id="KW-1185">Reference proteome</keyword>
<organism evidence="1 2">
    <name type="scientific">Echinicola arenosa</name>
    <dbReference type="NCBI Taxonomy" id="2774144"/>
    <lineage>
        <taxon>Bacteria</taxon>
        <taxon>Pseudomonadati</taxon>
        <taxon>Bacteroidota</taxon>
        <taxon>Cytophagia</taxon>
        <taxon>Cytophagales</taxon>
        <taxon>Cyclobacteriaceae</taxon>
        <taxon>Echinicola</taxon>
    </lineage>
</organism>
<dbReference type="EMBL" id="JACYTQ010000002">
    <property type="protein sequence ID" value="MBD8488487.1"/>
    <property type="molecule type" value="Genomic_DNA"/>
</dbReference>
<dbReference type="Proteomes" id="UP000647133">
    <property type="component" value="Unassembled WGS sequence"/>
</dbReference>
<proteinExistence type="predicted"/>
<dbReference type="RefSeq" id="WP_192009353.1">
    <property type="nucleotide sequence ID" value="NZ_JACYTQ010000002.1"/>
</dbReference>
<gene>
    <name evidence="1" type="ORF">IFO69_06990</name>
</gene>
<evidence type="ECO:0000313" key="1">
    <source>
        <dbReference type="EMBL" id="MBD8488487.1"/>
    </source>
</evidence>
<dbReference type="PANTHER" id="PTHR10030">
    <property type="entry name" value="ALPHA-L-FUCOSIDASE"/>
    <property type="match status" value="1"/>
</dbReference>